<dbReference type="RefSeq" id="WP_013337322.1">
    <property type="nucleotide sequence ID" value="NC_014537.1"/>
</dbReference>
<dbReference type="EMBL" id="CP002100">
    <property type="protein sequence ID" value="ADN51597.1"/>
    <property type="molecule type" value="Genomic_DNA"/>
</dbReference>
<accession>E1QQB0</accession>
<gene>
    <name evidence="1" type="ordered locus">Vdis_2229</name>
</gene>
<reference evidence="2" key="2">
    <citation type="journal article" date="2010" name="Stand. Genomic Sci.">
        <title>Complete genome sequence of Vulcanisaeta distributa type strain (IC-017T).</title>
        <authorList>
            <person name="Mavromatis K."/>
            <person name="Sikorski J."/>
            <person name="Pabst E."/>
            <person name="Teshima H."/>
            <person name="Lapidus A."/>
            <person name="Lucas S."/>
            <person name="Nolan M."/>
            <person name="Glavina Del Rio T."/>
            <person name="Cheng J."/>
            <person name="Bruce D."/>
            <person name="Goodwin L."/>
            <person name="Pitluck S."/>
            <person name="Liolios K."/>
            <person name="Ivanova N."/>
            <person name="Mikhailova N."/>
            <person name="Pati A."/>
            <person name="Chen A."/>
            <person name="Palaniappan K."/>
            <person name="Land M."/>
            <person name="Hauser L."/>
            <person name="Chang Y."/>
            <person name="Jeffries C."/>
            <person name="Rohde M."/>
            <person name="Spring S."/>
            <person name="Goker M."/>
            <person name="Wirth R."/>
            <person name="Woyke T."/>
            <person name="Bristow J."/>
            <person name="Eisen J."/>
            <person name="Markowitz V."/>
            <person name="Hugenholtz P."/>
            <person name="Klenk H."/>
            <person name="Kyrpides N."/>
        </authorList>
    </citation>
    <scope>NUCLEOTIDE SEQUENCE [LARGE SCALE GENOMIC DNA]</scope>
    <source>
        <strain evidence="2">DSM 14429 / JCM 11212 / NBRC 100878 / IC-017</strain>
    </source>
</reference>
<reference evidence="1 2" key="1">
    <citation type="journal article" date="2010" name="Stand. Genomic Sci.">
        <title>Complete genome sequence of Vulcanisaeta distributa type strain (IC-017).</title>
        <authorList>
            <person name="Mavromatis K."/>
            <person name="Sikorski J."/>
            <person name="Pabst E."/>
            <person name="Teshima H."/>
            <person name="Lapidus A."/>
            <person name="Lucas S."/>
            <person name="Nolan M."/>
            <person name="Glavina Del Rio T."/>
            <person name="Cheng J.F."/>
            <person name="Bruce D."/>
            <person name="Goodwin L."/>
            <person name="Pitluck S."/>
            <person name="Liolios K."/>
            <person name="Ivanova N."/>
            <person name="Mikhailova N."/>
            <person name="Pati A."/>
            <person name="Chen A."/>
            <person name="Palaniappan K."/>
            <person name="Land M."/>
            <person name="Hauser L."/>
            <person name="Chang Y.J."/>
            <person name="Jeffries C.D."/>
            <person name="Rohde M."/>
            <person name="Spring S."/>
            <person name="Goker M."/>
            <person name="Wirth R."/>
            <person name="Woyke T."/>
            <person name="Bristow J."/>
            <person name="Eisen J.A."/>
            <person name="Markowitz V."/>
            <person name="Hugenholtz P."/>
            <person name="Klenk H.P."/>
            <person name="Kyrpides N.C."/>
        </authorList>
    </citation>
    <scope>NUCLEOTIDE SEQUENCE [LARGE SCALE GENOMIC DNA]</scope>
    <source>
        <strain evidence="2">DSM 14429 / JCM 11212 / NBRC 100878 / IC-017</strain>
    </source>
</reference>
<evidence type="ECO:0000313" key="1">
    <source>
        <dbReference type="EMBL" id="ADN51597.1"/>
    </source>
</evidence>
<dbReference type="eggNOG" id="arCOG05593">
    <property type="taxonomic scope" value="Archaea"/>
</dbReference>
<dbReference type="KEGG" id="vdi:Vdis_2229"/>
<dbReference type="GeneID" id="9753182"/>
<keyword evidence="2" id="KW-1185">Reference proteome</keyword>
<protein>
    <submittedName>
        <fullName evidence="1">Uncharacterized protein</fullName>
    </submittedName>
</protein>
<evidence type="ECO:0000313" key="2">
    <source>
        <dbReference type="Proteomes" id="UP000006681"/>
    </source>
</evidence>
<name>E1QQB0_VULDI</name>
<dbReference type="STRING" id="572478.Vdis_2229"/>
<dbReference type="Proteomes" id="UP000006681">
    <property type="component" value="Chromosome"/>
</dbReference>
<organism evidence="1 2">
    <name type="scientific">Vulcanisaeta distributa (strain DSM 14429 / JCM 11212 / NBRC 100878 / IC-017)</name>
    <dbReference type="NCBI Taxonomy" id="572478"/>
    <lineage>
        <taxon>Archaea</taxon>
        <taxon>Thermoproteota</taxon>
        <taxon>Thermoprotei</taxon>
        <taxon>Thermoproteales</taxon>
        <taxon>Thermoproteaceae</taxon>
        <taxon>Vulcanisaeta</taxon>
    </lineage>
</organism>
<dbReference type="AlphaFoldDB" id="E1QQB0"/>
<sequence>MLAYIDYPEWRRLIEDYTTLDNLLMKNMKQALSLIVMVGGGYDESINSVFLRVWNGLTGNEGFIEDVYALAIQYRRGLIKEVDLAGALIDLLSKRSFSLVDLIMMNNYLKLINDINVLDLGLAIFYENPESILAGVREPADLVPNKLVSRELTIDLEARCMVVKRTFSVHLSRQYESNVYVVDWSNPGLIPYSKFVMPRVEGVEVSDPVFSAIARFGVKAVSRVIGKDFILTLPKPMDVKTDTNYCVSNVFVSLPQSMGLSDYLSLVSKLMGMGLNVHKSPFTRVDELIEHCLSSREQEVK</sequence>
<dbReference type="HOGENOM" id="CLU_961793_0_0_2"/>
<proteinExistence type="predicted"/>